<gene>
    <name evidence="2" type="ORF">MTBBW1_1740031</name>
</gene>
<organism evidence="2 3">
    <name type="scientific">Desulfamplus magnetovallimortis</name>
    <dbReference type="NCBI Taxonomy" id="1246637"/>
    <lineage>
        <taxon>Bacteria</taxon>
        <taxon>Pseudomonadati</taxon>
        <taxon>Thermodesulfobacteriota</taxon>
        <taxon>Desulfobacteria</taxon>
        <taxon>Desulfobacterales</taxon>
        <taxon>Desulfobacteraceae</taxon>
        <taxon>Desulfamplus</taxon>
    </lineage>
</organism>
<accession>A0A1W1HA00</accession>
<keyword evidence="2" id="KW-0560">Oxidoreductase</keyword>
<dbReference type="Gene3D" id="3.40.830.10">
    <property type="entry name" value="LigB-like"/>
    <property type="match status" value="1"/>
</dbReference>
<name>A0A1W1HA00_9BACT</name>
<dbReference type="STRING" id="1246637.MTBBW1_1740031"/>
<keyword evidence="2" id="KW-0223">Dioxygenase</keyword>
<evidence type="ECO:0000313" key="3">
    <source>
        <dbReference type="Proteomes" id="UP000191931"/>
    </source>
</evidence>
<dbReference type="EMBL" id="FWEV01000084">
    <property type="protein sequence ID" value="SLM29301.1"/>
    <property type="molecule type" value="Genomic_DNA"/>
</dbReference>
<dbReference type="PANTHER" id="PTHR11060">
    <property type="entry name" value="PROTEIN MEMO1"/>
    <property type="match status" value="1"/>
</dbReference>
<sequence>MQKKRAAFSGSWYPEDALQCRKAIEQFLTENSNESALLKGGKFSGGIVPHAGWFFSGSIACRVISAIASSPFIRKTEKIKTLGHDFSVEKQDELLSPSKPETEHNGNSGENIDAVVIFGMHMHPSSSSCIMVEGKWETPLGYLDVHQPLAASLADRISIRKMSASTFPDDNTIELQLPFIKYFFPNASIVPVGVAPTNFAEKVGTAAVECADSLNLSVVFIGSTDMTHYGKNYGFFPAGSGAKALEWMKNENDQKAIRAMVAMESDEIIAQGIGNRNLCCAGAVAAAVGAVKKMGAVKGIEFDYATSYDKSPGSSFVGYSGILFSHNE</sequence>
<reference evidence="2 3" key="1">
    <citation type="submission" date="2017-03" db="EMBL/GenBank/DDBJ databases">
        <authorList>
            <person name="Afonso C.L."/>
            <person name="Miller P.J."/>
            <person name="Scott M.A."/>
            <person name="Spackman E."/>
            <person name="Goraichik I."/>
            <person name="Dimitrov K.M."/>
            <person name="Suarez D.L."/>
            <person name="Swayne D.E."/>
        </authorList>
    </citation>
    <scope>NUCLEOTIDE SEQUENCE [LARGE SCALE GENOMIC DNA]</scope>
    <source>
        <strain evidence="2">PRJEB14757</strain>
    </source>
</reference>
<dbReference type="CDD" id="cd07361">
    <property type="entry name" value="MEMO_like"/>
    <property type="match status" value="1"/>
</dbReference>
<dbReference type="GO" id="GO:0051213">
    <property type="term" value="F:dioxygenase activity"/>
    <property type="evidence" value="ECO:0007669"/>
    <property type="project" value="UniProtKB-KW"/>
</dbReference>
<dbReference type="AlphaFoldDB" id="A0A1W1HA00"/>
<dbReference type="PANTHER" id="PTHR11060:SF0">
    <property type="entry name" value="PROTEIN MEMO1"/>
    <property type="match status" value="1"/>
</dbReference>
<dbReference type="Pfam" id="PF01875">
    <property type="entry name" value="Memo"/>
    <property type="match status" value="2"/>
</dbReference>
<dbReference type="NCBIfam" id="TIGR04336">
    <property type="entry name" value="AmmeMemoSam_B"/>
    <property type="match status" value="2"/>
</dbReference>
<dbReference type="InterPro" id="IPR002737">
    <property type="entry name" value="MEMO1_fam"/>
</dbReference>
<keyword evidence="3" id="KW-1185">Reference proteome</keyword>
<dbReference type="RefSeq" id="WP_080806155.1">
    <property type="nucleotide sequence ID" value="NZ_LT828552.1"/>
</dbReference>
<evidence type="ECO:0000256" key="1">
    <source>
        <dbReference type="ARBA" id="ARBA00006315"/>
    </source>
</evidence>
<protein>
    <submittedName>
        <fullName evidence="2">Putative dioxygenase</fullName>
    </submittedName>
</protein>
<dbReference type="OrthoDB" id="9785549at2"/>
<evidence type="ECO:0000313" key="2">
    <source>
        <dbReference type="EMBL" id="SLM29301.1"/>
    </source>
</evidence>
<dbReference type="Proteomes" id="UP000191931">
    <property type="component" value="Unassembled WGS sequence"/>
</dbReference>
<comment type="similarity">
    <text evidence="1">Belongs to the MEMO1 family.</text>
</comment>
<proteinExistence type="inferred from homology"/>